<sequence length="271" mass="29212">MCLRPEPSPLPGRRKRFFAILSLRNCILEALQVTNLKAYYGKAQVLQGLNLRAEAGAVTAILGRNGAGKTTFLKSLMRLGPRVDGEIAILGKSTSGMSADAIARLGVAYMPQDVRVFARLSVLENIQVAARTVPNPRPLSEILDVLPEIEPKLEQPAGTLSGGQQQLVGIARSLSMRCRLLLMDEPTEGLMPRLVTQVGAILRRLATEGVAVVIVEQNVGLILEIGHAIHIVEKGVIKWQGTAEDVISAKVIDRYMGVNVLDEPEGKAGTL</sequence>
<dbReference type="EMBL" id="WPHG01000001">
    <property type="protein sequence ID" value="MVA96215.1"/>
    <property type="molecule type" value="Genomic_DNA"/>
</dbReference>
<name>A0A844QAF6_9HYPH</name>
<keyword evidence="4 7" id="KW-0067">ATP-binding</keyword>
<protein>
    <submittedName>
        <fullName evidence="7">ATP-binding cassette domain-containing protein</fullName>
    </submittedName>
</protein>
<dbReference type="PROSITE" id="PS00211">
    <property type="entry name" value="ABC_TRANSPORTER_1"/>
    <property type="match status" value="1"/>
</dbReference>
<dbReference type="AlphaFoldDB" id="A0A844QAF6"/>
<accession>A0A844QAF6</accession>
<dbReference type="SUPFAM" id="SSF52540">
    <property type="entry name" value="P-loop containing nucleoside triphosphate hydrolases"/>
    <property type="match status" value="1"/>
</dbReference>
<dbReference type="CDD" id="cd03224">
    <property type="entry name" value="ABC_TM1139_LivF_branched"/>
    <property type="match status" value="1"/>
</dbReference>
<comment type="similarity">
    <text evidence="1">Belongs to the ABC transporter superfamily.</text>
</comment>
<keyword evidence="2" id="KW-0813">Transport</keyword>
<evidence type="ECO:0000256" key="2">
    <source>
        <dbReference type="ARBA" id="ARBA00022448"/>
    </source>
</evidence>
<dbReference type="InterPro" id="IPR003439">
    <property type="entry name" value="ABC_transporter-like_ATP-bd"/>
</dbReference>
<keyword evidence="5" id="KW-0029">Amino-acid transport</keyword>
<dbReference type="GO" id="GO:0016887">
    <property type="term" value="F:ATP hydrolysis activity"/>
    <property type="evidence" value="ECO:0007669"/>
    <property type="project" value="InterPro"/>
</dbReference>
<dbReference type="Pfam" id="PF00005">
    <property type="entry name" value="ABC_tran"/>
    <property type="match status" value="1"/>
</dbReference>
<evidence type="ECO:0000256" key="4">
    <source>
        <dbReference type="ARBA" id="ARBA00022840"/>
    </source>
</evidence>
<evidence type="ECO:0000256" key="5">
    <source>
        <dbReference type="ARBA" id="ARBA00022970"/>
    </source>
</evidence>
<dbReference type="PANTHER" id="PTHR43820:SF4">
    <property type="entry name" value="HIGH-AFFINITY BRANCHED-CHAIN AMINO ACID TRANSPORT ATP-BINDING PROTEIN LIVF"/>
    <property type="match status" value="1"/>
</dbReference>
<dbReference type="SMART" id="SM00382">
    <property type="entry name" value="AAA"/>
    <property type="match status" value="1"/>
</dbReference>
<organism evidence="7 8">
    <name type="scientific">Nitratireductor arenosus</name>
    <dbReference type="NCBI Taxonomy" id="2682096"/>
    <lineage>
        <taxon>Bacteria</taxon>
        <taxon>Pseudomonadati</taxon>
        <taxon>Pseudomonadota</taxon>
        <taxon>Alphaproteobacteria</taxon>
        <taxon>Hyphomicrobiales</taxon>
        <taxon>Phyllobacteriaceae</taxon>
        <taxon>Nitratireductor</taxon>
    </lineage>
</organism>
<evidence type="ECO:0000256" key="1">
    <source>
        <dbReference type="ARBA" id="ARBA00005417"/>
    </source>
</evidence>
<dbReference type="PANTHER" id="PTHR43820">
    <property type="entry name" value="HIGH-AFFINITY BRANCHED-CHAIN AMINO ACID TRANSPORT ATP-BINDING PROTEIN LIVF"/>
    <property type="match status" value="1"/>
</dbReference>
<reference evidence="7 8" key="1">
    <citation type="submission" date="2019-12" db="EMBL/GenBank/DDBJ databases">
        <title>Nitratireductor arenosus sp. nov., Isolated from sea sand, Jeju island, South Korea.</title>
        <authorList>
            <person name="Kim W."/>
        </authorList>
    </citation>
    <scope>NUCLEOTIDE SEQUENCE [LARGE SCALE GENOMIC DNA]</scope>
    <source>
        <strain evidence="7 8">CAU 1489</strain>
    </source>
</reference>
<dbReference type="GO" id="GO:0005524">
    <property type="term" value="F:ATP binding"/>
    <property type="evidence" value="ECO:0007669"/>
    <property type="project" value="UniProtKB-KW"/>
</dbReference>
<keyword evidence="3" id="KW-0547">Nucleotide-binding</keyword>
<dbReference type="Proteomes" id="UP000463224">
    <property type="component" value="Unassembled WGS sequence"/>
</dbReference>
<evidence type="ECO:0000313" key="8">
    <source>
        <dbReference type="Proteomes" id="UP000463224"/>
    </source>
</evidence>
<dbReference type="InterPro" id="IPR052156">
    <property type="entry name" value="BCAA_Transport_ATP-bd_LivF"/>
</dbReference>
<dbReference type="GO" id="GO:0015658">
    <property type="term" value="F:branched-chain amino acid transmembrane transporter activity"/>
    <property type="evidence" value="ECO:0007669"/>
    <property type="project" value="TreeGrafter"/>
</dbReference>
<dbReference type="GO" id="GO:0015807">
    <property type="term" value="P:L-amino acid transport"/>
    <property type="evidence" value="ECO:0007669"/>
    <property type="project" value="TreeGrafter"/>
</dbReference>
<proteinExistence type="inferred from homology"/>
<comment type="caution">
    <text evidence="7">The sequence shown here is derived from an EMBL/GenBank/DDBJ whole genome shotgun (WGS) entry which is preliminary data.</text>
</comment>
<dbReference type="InterPro" id="IPR003593">
    <property type="entry name" value="AAA+_ATPase"/>
</dbReference>
<evidence type="ECO:0000313" key="7">
    <source>
        <dbReference type="EMBL" id="MVA96215.1"/>
    </source>
</evidence>
<dbReference type="PROSITE" id="PS50893">
    <property type="entry name" value="ABC_TRANSPORTER_2"/>
    <property type="match status" value="1"/>
</dbReference>
<dbReference type="InterPro" id="IPR017871">
    <property type="entry name" value="ABC_transporter-like_CS"/>
</dbReference>
<feature type="domain" description="ABC transporter" evidence="6">
    <location>
        <begin position="31"/>
        <end position="259"/>
    </location>
</feature>
<dbReference type="Gene3D" id="3.40.50.300">
    <property type="entry name" value="P-loop containing nucleotide triphosphate hydrolases"/>
    <property type="match status" value="1"/>
</dbReference>
<evidence type="ECO:0000259" key="6">
    <source>
        <dbReference type="PROSITE" id="PS50893"/>
    </source>
</evidence>
<dbReference type="InterPro" id="IPR027417">
    <property type="entry name" value="P-loop_NTPase"/>
</dbReference>
<evidence type="ECO:0000256" key="3">
    <source>
        <dbReference type="ARBA" id="ARBA00022741"/>
    </source>
</evidence>
<keyword evidence="8" id="KW-1185">Reference proteome</keyword>
<gene>
    <name evidence="7" type="ORF">GN330_02990</name>
</gene>